<evidence type="ECO:0000259" key="1">
    <source>
        <dbReference type="Pfam" id="PF14080"/>
    </source>
</evidence>
<dbReference type="EMBL" id="CP002403">
    <property type="protein sequence ID" value="ADU23508.1"/>
    <property type="molecule type" value="Genomic_DNA"/>
</dbReference>
<evidence type="ECO:0000313" key="2">
    <source>
        <dbReference type="EMBL" id="ADU23508.1"/>
    </source>
</evidence>
<dbReference type="InterPro" id="IPR025357">
    <property type="entry name" value="DUF4261"/>
</dbReference>
<protein>
    <recommendedName>
        <fullName evidence="1">DUF4261 domain-containing protein</fullName>
    </recommendedName>
</protein>
<dbReference type="AlphaFoldDB" id="E6UEB8"/>
<dbReference type="RefSeq" id="WP_013499617.1">
    <property type="nucleotide sequence ID" value="NC_014833.1"/>
</dbReference>
<proteinExistence type="predicted"/>
<dbReference type="eggNOG" id="ENOG502Z7PZ">
    <property type="taxonomic scope" value="Bacteria"/>
</dbReference>
<organism evidence="2 3">
    <name type="scientific">Ruminococcus albus (strain ATCC 27210 / DSM 20455 / JCM 14654 / NCDO 2250 / 7)</name>
    <dbReference type="NCBI Taxonomy" id="697329"/>
    <lineage>
        <taxon>Bacteria</taxon>
        <taxon>Bacillati</taxon>
        <taxon>Bacillota</taxon>
        <taxon>Clostridia</taxon>
        <taxon>Eubacteriales</taxon>
        <taxon>Oscillospiraceae</taxon>
        <taxon>Ruminococcus</taxon>
    </lineage>
</organism>
<dbReference type="HOGENOM" id="CLU_056940_0_0_9"/>
<dbReference type="STRING" id="697329.Rumal_3043"/>
<dbReference type="OrthoDB" id="277550at2"/>
<accession>E6UEB8</accession>
<feature type="domain" description="DUF4261" evidence="1">
    <location>
        <begin position="200"/>
        <end position="281"/>
    </location>
</feature>
<gene>
    <name evidence="2" type="ordered locus">Rumal_3043</name>
</gene>
<reference evidence="2 3" key="1">
    <citation type="journal article" date="2011" name="J. Bacteriol.">
        <title>Complete genome of the cellulolytic ruminal bacterium Ruminococcus albus 7.</title>
        <authorList>
            <person name="Suen G."/>
            <person name="Stevenson D.M."/>
            <person name="Bruce D.C."/>
            <person name="Chertkov O."/>
            <person name="Copeland A."/>
            <person name="Cheng J.F."/>
            <person name="Detter C."/>
            <person name="Detter J.C."/>
            <person name="Goodwin L.A."/>
            <person name="Han C.S."/>
            <person name="Hauser L.J."/>
            <person name="Ivanova N.N."/>
            <person name="Kyrpides N.C."/>
            <person name="Land M.L."/>
            <person name="Lapidus A."/>
            <person name="Lucas S."/>
            <person name="Ovchinnikova G."/>
            <person name="Pitluck S."/>
            <person name="Tapia R."/>
            <person name="Woyke T."/>
            <person name="Boyum J."/>
            <person name="Mead D."/>
            <person name="Weimer P.J."/>
        </authorList>
    </citation>
    <scope>NUCLEOTIDE SEQUENCE [LARGE SCALE GENOMIC DNA]</scope>
    <source>
        <strain evidence="3">ATCC 27210 / DSM 20455 / JCM 14654 / NCDO 2250 / 7</strain>
    </source>
</reference>
<sequence length="291" mass="32797">MNGSLKQDLSQQAEFANMLMIHLLFEEKPQLLDHGIVRQAAEDTFGDIEDVSNDNKLLTFAVKKYTAHFQDGDIPPLVLLAQGIDFDSGNISELERSQFWDMKNGEEVIDRCKYSVMISDMMSGAAMDYKERCEMVMDWLECILDLYPSCKAVWTPTGSKLIDPDSLKHLNLPRDQRFIYTCVNARFFNVEGSSGEYVVDTLGMYAIGLPDTQLHFKVLEPGTVTNYAYNICIYNYDENAPIASGETIDGLDSKGNFSRNEQWTCQYENALIQPARTVLDIAAAGYAAGRR</sequence>
<dbReference type="Pfam" id="PF14080">
    <property type="entry name" value="DUF4261"/>
    <property type="match status" value="1"/>
</dbReference>
<name>E6UEB8_RUMA7</name>
<dbReference type="KEGG" id="ral:Rumal_3043"/>
<dbReference type="Proteomes" id="UP000006919">
    <property type="component" value="Chromosome"/>
</dbReference>
<evidence type="ECO:0000313" key="3">
    <source>
        <dbReference type="Proteomes" id="UP000006919"/>
    </source>
</evidence>